<dbReference type="Proteomes" id="UP000189286">
    <property type="component" value="Unassembled WGS sequence"/>
</dbReference>
<protein>
    <recommendedName>
        <fullName evidence="3">Cupin</fullName>
    </recommendedName>
</protein>
<dbReference type="InterPro" id="IPR014710">
    <property type="entry name" value="RmlC-like_jellyroll"/>
</dbReference>
<sequence length="208" mass="23447">MSTDDSILERLLFTIHKRLVSIPVAQHVRKDIVPIVDSWPFRPEKNTRTSHAVHLPVVDFFEPALKIGEVSGDKEICSMLRLLAPTLSWNFDYAPHPDFPSLGERIAFTQCVGPEDRWISSHLAIGLTLIAPETHYPAHCHPATEIYLPLAGTGLWSIGNADYVARQPGELIFHRSGVPHATQTQEEPVLALYIWHGDIHSPSQWQRE</sequence>
<dbReference type="Pfam" id="PF16867">
    <property type="entry name" value="DMSP_lyase"/>
    <property type="match status" value="1"/>
</dbReference>
<dbReference type="InterPro" id="IPR031723">
    <property type="entry name" value="DMSP_lyase"/>
</dbReference>
<dbReference type="EMBL" id="MPUJ01000014">
    <property type="protein sequence ID" value="ONK02678.1"/>
    <property type="molecule type" value="Genomic_DNA"/>
</dbReference>
<dbReference type="OrthoDB" id="9083851at2"/>
<dbReference type="AlphaFoldDB" id="A0A1V2R045"/>
<accession>A0A1V2R045</accession>
<dbReference type="InterPro" id="IPR011051">
    <property type="entry name" value="RmlC_Cupin_sf"/>
</dbReference>
<reference evidence="2" key="1">
    <citation type="submission" date="2016-11" db="EMBL/GenBank/DDBJ databases">
        <authorList>
            <person name="Panda P."/>
            <person name="Visnovsky S."/>
            <person name="Pitman A."/>
        </authorList>
    </citation>
    <scope>NUCLEOTIDE SEQUENCE [LARGE SCALE GENOMIC DNA]</scope>
    <source>
        <strain evidence="2">ICMP 9972</strain>
    </source>
</reference>
<dbReference type="Gene3D" id="2.60.120.10">
    <property type="entry name" value="Jelly Rolls"/>
    <property type="match status" value="1"/>
</dbReference>
<organism evidence="1 2">
    <name type="scientific">Pectobacterium actinidiae</name>
    <dbReference type="NCBI Taxonomy" id="1507808"/>
    <lineage>
        <taxon>Bacteria</taxon>
        <taxon>Pseudomonadati</taxon>
        <taxon>Pseudomonadota</taxon>
        <taxon>Gammaproteobacteria</taxon>
        <taxon>Enterobacterales</taxon>
        <taxon>Pectobacteriaceae</taxon>
        <taxon>Pectobacterium</taxon>
    </lineage>
</organism>
<dbReference type="RefSeq" id="WP_039361883.1">
    <property type="nucleotide sequence ID" value="NZ_JRMH01000001.1"/>
</dbReference>
<dbReference type="GO" id="GO:0047869">
    <property type="term" value="F:dimethylpropiothetin dethiomethylase activity"/>
    <property type="evidence" value="ECO:0007669"/>
    <property type="project" value="InterPro"/>
</dbReference>
<name>A0A1V2R045_9GAMM</name>
<gene>
    <name evidence="1" type="ORF">BSK71_17580</name>
</gene>
<comment type="caution">
    <text evidence="1">The sequence shown here is derived from an EMBL/GenBank/DDBJ whole genome shotgun (WGS) entry which is preliminary data.</text>
</comment>
<dbReference type="SUPFAM" id="SSF51182">
    <property type="entry name" value="RmlC-like cupins"/>
    <property type="match status" value="1"/>
</dbReference>
<evidence type="ECO:0008006" key="3">
    <source>
        <dbReference type="Google" id="ProtNLM"/>
    </source>
</evidence>
<evidence type="ECO:0000313" key="1">
    <source>
        <dbReference type="EMBL" id="ONK02678.1"/>
    </source>
</evidence>
<proteinExistence type="predicted"/>
<evidence type="ECO:0000313" key="2">
    <source>
        <dbReference type="Proteomes" id="UP000189286"/>
    </source>
</evidence>